<comment type="subunit">
    <text evidence="6">Homodimer.</text>
</comment>
<feature type="binding site" evidence="6">
    <location>
        <begin position="34"/>
        <end position="41"/>
    </location>
    <ligand>
        <name>ATP</name>
        <dbReference type="ChEBI" id="CHEBI:30616"/>
    </ligand>
</feature>
<comment type="domain">
    <text evidence="6">Contains large globular domains required for ATP hydrolysis at each terminus and a third globular domain forming a flexible hinge near the middle of the molecule. These domains are separated by coiled-coil structures.</text>
</comment>
<evidence type="ECO:0000313" key="10">
    <source>
        <dbReference type="Proteomes" id="UP001449795"/>
    </source>
</evidence>
<feature type="region of interest" description="Disordered" evidence="7">
    <location>
        <begin position="1039"/>
        <end position="1076"/>
    </location>
</feature>
<keyword evidence="3 6" id="KW-0067">ATP-binding</keyword>
<gene>
    <name evidence="6" type="primary">smc</name>
    <name evidence="9" type="ORF">AAC691_02340</name>
</gene>
<protein>
    <recommendedName>
        <fullName evidence="6">Chromosome partition protein Smc</fullName>
    </recommendedName>
</protein>
<evidence type="ECO:0000259" key="8">
    <source>
        <dbReference type="Pfam" id="PF02463"/>
    </source>
</evidence>
<dbReference type="InterPro" id="IPR024704">
    <property type="entry name" value="SMC"/>
</dbReference>
<reference evidence="9 10" key="1">
    <citation type="submission" date="2024-04" db="EMBL/GenBank/DDBJ databases">
        <title>Complete genome sequence of Nguyenibacter vanlangesis HBCM-1154, a strain capable of nitrogen fixation, IAA production, and phosphorus solubilization isolated from sugarcane soil.</title>
        <authorList>
            <person name="MY HANH P."/>
        </authorList>
    </citation>
    <scope>NUCLEOTIDE SEQUENCE [LARGE SCALE GENOMIC DNA]</scope>
    <source>
        <strain evidence="9 10">HBCM 1154</strain>
    </source>
</reference>
<evidence type="ECO:0000256" key="4">
    <source>
        <dbReference type="ARBA" id="ARBA00023054"/>
    </source>
</evidence>
<dbReference type="Proteomes" id="UP001449795">
    <property type="component" value="Chromosome"/>
</dbReference>
<keyword evidence="1 6" id="KW-0963">Cytoplasm</keyword>
<keyword evidence="2 6" id="KW-0547">Nucleotide-binding</keyword>
<dbReference type="EMBL" id="CP152276">
    <property type="protein sequence ID" value="XAE43327.1"/>
    <property type="molecule type" value="Genomic_DNA"/>
</dbReference>
<proteinExistence type="inferred from homology"/>
<evidence type="ECO:0000256" key="3">
    <source>
        <dbReference type="ARBA" id="ARBA00022840"/>
    </source>
</evidence>
<organism evidence="9 10">
    <name type="scientific">Nguyenibacter vanlangensis</name>
    <dbReference type="NCBI Taxonomy" id="1216886"/>
    <lineage>
        <taxon>Bacteria</taxon>
        <taxon>Pseudomonadati</taxon>
        <taxon>Pseudomonadota</taxon>
        <taxon>Alphaproteobacteria</taxon>
        <taxon>Acetobacterales</taxon>
        <taxon>Acetobacteraceae</taxon>
        <taxon>Nguyenibacter</taxon>
    </lineage>
</organism>
<feature type="coiled-coil region" evidence="6">
    <location>
        <begin position="179"/>
        <end position="213"/>
    </location>
</feature>
<feature type="compositionally biased region" description="Basic and acidic residues" evidence="7">
    <location>
        <begin position="967"/>
        <end position="998"/>
    </location>
</feature>
<dbReference type="PANTHER" id="PTHR43977">
    <property type="entry name" value="STRUCTURAL MAINTENANCE OF CHROMOSOMES PROTEIN 3"/>
    <property type="match status" value="1"/>
</dbReference>
<dbReference type="PIRSF" id="PIRSF005719">
    <property type="entry name" value="SMC"/>
    <property type="match status" value="1"/>
</dbReference>
<evidence type="ECO:0000313" key="9">
    <source>
        <dbReference type="EMBL" id="XAE43327.1"/>
    </source>
</evidence>
<evidence type="ECO:0000256" key="1">
    <source>
        <dbReference type="ARBA" id="ARBA00022490"/>
    </source>
</evidence>
<comment type="subcellular location">
    <subcellularLocation>
        <location evidence="6">Cytoplasm</location>
    </subcellularLocation>
</comment>
<keyword evidence="4 6" id="KW-0175">Coiled coil</keyword>
<evidence type="ECO:0000256" key="2">
    <source>
        <dbReference type="ARBA" id="ARBA00022741"/>
    </source>
</evidence>
<evidence type="ECO:0000256" key="6">
    <source>
        <dbReference type="HAMAP-Rule" id="MF_01894"/>
    </source>
</evidence>
<dbReference type="RefSeq" id="WP_342628814.1">
    <property type="nucleotide sequence ID" value="NZ_CP152276.1"/>
</dbReference>
<sequence>MTARFVRLRIAGFKSFADPVSVDILPGLTGIVGPNGCGKSNVVEALRWAMGESSARSLRGGEMDDLIFAGTAARAARNLAEVTLTLEGTTGIAPPPLHDQDELQISRRAERSAGSDYRVNSKPIRARDVQTLFADLASGARSSAMVSQGRVSALVNARPEERRSILEEAAGITGLHARRHEAELKLRATEANLARAEDLRVQLEGHLDNLRGQSQQARRYRELSSGLREAEISLLALLHARARLAVERAGQAARQARQALGDAEEAAENAVMVEFEANRDLPALRGRADESRTVLERQKILAENIAQEEQRAADAARAAATRLQDGESDHRAASARAADAGETVARLEKEHAALEARLTALPEEIGRADTALAAATGEVRACEQALEQATAAATTAQARAAQVAETHREAETRHARLAAQSTQLAAELAALRAGLPDQAALDAQAAELAAATEALARARAAQDAAGQEHADATLAANLARDQAAEARRRHEDLRRVLTQADQRARALRDEQDALLRREAEARSRLVDRDRRDALRGGLADAQAALDAARAALEQAELERQAASAAQMEARARLQEAATRRTALQNALRAAESAQSRAQARRQALDGELAQARDAAIDPERLAQARAARETGERDLAEAGQVLSAAETALSAAQADRDAAAQHLATMTADLSRLDAQAEGLAQALSTGQGESPFRPVVDDISVPEGLESALAAALAEGLDASLEADAPCRWHDLSPPALLQPALALPALALPALAQPAPALPGDGTIALSDLVTAPPALARALAAIGLLADGADGAGLQAALHPGQSLVNREGGLWRWDGYRMAAGQPSRAAMLMQQRNRLREAEAARAAKRAELPAAEAALAVSDAARAEAGAALARARARNAQVETMLREVRAEEAEISRLDATARARLDTVLPQHEQAALALAEAEAQLAAARTALEALPDAASLAGVHEAARRREQDAQAAEAVAREARRNAETALEQARRADSETTARHGEAETRLATIAPELQRIAREAEAAEAARAEADAALAALPPVTVAQDAQEAAERRARQAAQAQEDARGARQAAESALEQAQDAHARQRASVLEIRSTLDAQAPRLTALEQERDEAETQLTRVSAERDALPDLDAIAAALAAAREGVAAARAAEDTARQHRSALLAEMQAAQGRKAGLQDGLAEWTARRDAAIAELAQSTARLEATRAEHARLAALPDEVTRTRATSREALAQAEAGHADAAGALAAAERALADAQVRRRDAEAALAGAREALLRAEGRHEQAEAILAQLLADTPEPPGIVPPDLTEAAETSLRRKIARLTREREEMGPVNLRAELEADEAETRITTIRNEKDELESAIARLRGSIGALNREGRERLLAVFTEVDQHFQSLFARMFNGGRAHLGMVGNDDPLQAGLEIYAQPPGKKLATLSLLSGGEQALTALSLIFAVFRCNPAPICVLDEVDAPLDDANVGRFCALLSDMAAEAGTRFLVVTHHQLTMAHMDRLYGVTMQERGVSRVLSVNLDHAATMAGQSRADLDM</sequence>
<dbReference type="Pfam" id="PF02463">
    <property type="entry name" value="SMC_N"/>
    <property type="match status" value="1"/>
</dbReference>
<keyword evidence="5 6" id="KW-0238">DNA-binding</keyword>
<dbReference type="Gene3D" id="3.40.50.300">
    <property type="entry name" value="P-loop containing nucleotide triphosphate hydrolases"/>
    <property type="match status" value="2"/>
</dbReference>
<evidence type="ECO:0000256" key="5">
    <source>
        <dbReference type="ARBA" id="ARBA00023125"/>
    </source>
</evidence>
<feature type="compositionally biased region" description="Low complexity" evidence="7">
    <location>
        <begin position="1050"/>
        <end position="1066"/>
    </location>
</feature>
<feature type="coiled-coil region" evidence="6">
    <location>
        <begin position="441"/>
        <end position="593"/>
    </location>
</feature>
<keyword evidence="10" id="KW-1185">Reference proteome</keyword>
<name>A0ABZ3D6A1_9PROT</name>
<feature type="coiled-coil region" evidence="6">
    <location>
        <begin position="1322"/>
        <end position="1363"/>
    </location>
</feature>
<dbReference type="SUPFAM" id="SSF52540">
    <property type="entry name" value="P-loop containing nucleoside triphosphate hydrolases"/>
    <property type="match status" value="1"/>
</dbReference>
<dbReference type="CDD" id="cd03278">
    <property type="entry name" value="ABC_SMC_barmotin"/>
    <property type="match status" value="1"/>
</dbReference>
<dbReference type="InterPro" id="IPR027417">
    <property type="entry name" value="P-loop_NTPase"/>
</dbReference>
<comment type="similarity">
    <text evidence="6">Belongs to the SMC family.</text>
</comment>
<accession>A0ABZ3D6A1</accession>
<comment type="function">
    <text evidence="6">Required for chromosome condensation and partitioning.</text>
</comment>
<feature type="domain" description="RecF/RecN/SMC N-terminal" evidence="8">
    <location>
        <begin position="7"/>
        <end position="1508"/>
    </location>
</feature>
<feature type="coiled-coil region" evidence="6">
    <location>
        <begin position="330"/>
        <end position="399"/>
    </location>
</feature>
<dbReference type="HAMAP" id="MF_01894">
    <property type="entry name" value="Smc_prok"/>
    <property type="match status" value="1"/>
</dbReference>
<dbReference type="InterPro" id="IPR003395">
    <property type="entry name" value="RecF/RecN/SMC_N"/>
</dbReference>
<feature type="coiled-coil region" evidence="6">
    <location>
        <begin position="1236"/>
        <end position="1284"/>
    </location>
</feature>
<evidence type="ECO:0000256" key="7">
    <source>
        <dbReference type="SAM" id="MobiDB-lite"/>
    </source>
</evidence>
<feature type="region of interest" description="Disordered" evidence="7">
    <location>
        <begin position="952"/>
        <end position="1004"/>
    </location>
</feature>
<dbReference type="InterPro" id="IPR011890">
    <property type="entry name" value="SMC_prok"/>
</dbReference>